<comment type="caution">
    <text evidence="1">The sequence shown here is derived from an EMBL/GenBank/DDBJ whole genome shotgun (WGS) entry which is preliminary data.</text>
</comment>
<reference evidence="1 2" key="1">
    <citation type="submission" date="2016-11" db="EMBL/GenBank/DDBJ databases">
        <title>The macronuclear genome of Stentor coeruleus: a giant cell with tiny introns.</title>
        <authorList>
            <person name="Slabodnick M."/>
            <person name="Ruby J.G."/>
            <person name="Reiff S.B."/>
            <person name="Swart E.C."/>
            <person name="Gosai S."/>
            <person name="Prabakaran S."/>
            <person name="Witkowska E."/>
            <person name="Larue G.E."/>
            <person name="Fisher S."/>
            <person name="Freeman R.M."/>
            <person name="Gunawardena J."/>
            <person name="Chu W."/>
            <person name="Stover N.A."/>
            <person name="Gregory B.D."/>
            <person name="Nowacki M."/>
            <person name="Derisi J."/>
            <person name="Roy S.W."/>
            <person name="Marshall W.F."/>
            <person name="Sood P."/>
        </authorList>
    </citation>
    <scope>NUCLEOTIDE SEQUENCE [LARGE SCALE GENOMIC DNA]</scope>
    <source>
        <strain evidence="1">WM001</strain>
    </source>
</reference>
<dbReference type="OrthoDB" id="327162at2759"/>
<dbReference type="InterPro" id="IPR011043">
    <property type="entry name" value="Gal_Oxase/kelch_b-propeller"/>
</dbReference>
<evidence type="ECO:0000313" key="2">
    <source>
        <dbReference type="Proteomes" id="UP000187209"/>
    </source>
</evidence>
<dbReference type="Proteomes" id="UP000187209">
    <property type="component" value="Unassembled WGS sequence"/>
</dbReference>
<organism evidence="1 2">
    <name type="scientific">Stentor coeruleus</name>
    <dbReference type="NCBI Taxonomy" id="5963"/>
    <lineage>
        <taxon>Eukaryota</taxon>
        <taxon>Sar</taxon>
        <taxon>Alveolata</taxon>
        <taxon>Ciliophora</taxon>
        <taxon>Postciliodesmatophora</taxon>
        <taxon>Heterotrichea</taxon>
        <taxon>Heterotrichida</taxon>
        <taxon>Stentoridae</taxon>
        <taxon>Stentor</taxon>
    </lineage>
</organism>
<dbReference type="SUPFAM" id="SSF50965">
    <property type="entry name" value="Galactose oxidase, central domain"/>
    <property type="match status" value="1"/>
</dbReference>
<evidence type="ECO:0000313" key="1">
    <source>
        <dbReference type="EMBL" id="OMJ85440.1"/>
    </source>
</evidence>
<dbReference type="AlphaFoldDB" id="A0A1R2C8Z6"/>
<protein>
    <submittedName>
        <fullName evidence="1">Uncharacterized protein</fullName>
    </submittedName>
</protein>
<keyword evidence="2" id="KW-1185">Reference proteome</keyword>
<name>A0A1R2C8Z6_9CILI</name>
<gene>
    <name evidence="1" type="ORF">SteCoe_13283</name>
</gene>
<sequence length="406" mass="47514">MSKKCSFNACCNIVEHAISCSDSSNFFCNEHLRAYIPTSSDYRIIELLKNIEEDDKLNLLYMIRQNLLQFKQAKKKLSKTISSLFEIINHHASLASSYINENENNLYRMEKSIMLLNKIDPQDRDFISKSPIIIPDVISFLKFENEVCNIFENNFNVKVEPDASENIIFSACEKIYNFDLRTKQKSLLCKNDKIDVDWRGICTLPNGYFFINTFNYCHVYNFKTEKCKKVKDLKYNGNVTSKDIDGWRVPIYYEEYVYLLGGAAYQNERFCVDDRAWDNVENSPLLSNNTIFGNVMNGVICLGGASDQYIYSFNTNGQHFLQTFYLGPSHTAQFMGFGFIFTQEGYYEISKNDYMEVIKKPYSRDVKFTKSYHNIFIRNGYIYSFVNGFKIFRFNIRNSCVDLFTY</sequence>
<proteinExistence type="predicted"/>
<dbReference type="EMBL" id="MPUH01000237">
    <property type="protein sequence ID" value="OMJ85440.1"/>
    <property type="molecule type" value="Genomic_DNA"/>
</dbReference>
<accession>A0A1R2C8Z6</accession>